<keyword evidence="1" id="KW-0472">Membrane</keyword>
<protein>
    <submittedName>
        <fullName evidence="2">Uncharacterized protein</fullName>
    </submittedName>
</protein>
<comment type="caution">
    <text evidence="2">The sequence shown here is derived from an EMBL/GenBank/DDBJ whole genome shotgun (WGS) entry which is preliminary data.</text>
</comment>
<evidence type="ECO:0000313" key="2">
    <source>
        <dbReference type="EMBL" id="CAH9144010.1"/>
    </source>
</evidence>
<reference evidence="2" key="1">
    <citation type="submission" date="2022-07" db="EMBL/GenBank/DDBJ databases">
        <authorList>
            <person name="Macas J."/>
            <person name="Novak P."/>
            <person name="Neumann P."/>
        </authorList>
    </citation>
    <scope>NUCLEOTIDE SEQUENCE</scope>
</reference>
<evidence type="ECO:0000313" key="3">
    <source>
        <dbReference type="Proteomes" id="UP001152523"/>
    </source>
</evidence>
<accession>A0AAV0G853</accession>
<keyword evidence="1" id="KW-0812">Transmembrane</keyword>
<evidence type="ECO:0000256" key="1">
    <source>
        <dbReference type="SAM" id="Phobius"/>
    </source>
</evidence>
<proteinExistence type="predicted"/>
<dbReference type="Proteomes" id="UP001152523">
    <property type="component" value="Unassembled WGS sequence"/>
</dbReference>
<feature type="transmembrane region" description="Helical" evidence="1">
    <location>
        <begin position="77"/>
        <end position="97"/>
    </location>
</feature>
<feature type="transmembrane region" description="Helical" evidence="1">
    <location>
        <begin position="22"/>
        <end position="46"/>
    </location>
</feature>
<organism evidence="2 3">
    <name type="scientific">Cuscuta epithymum</name>
    <dbReference type="NCBI Taxonomy" id="186058"/>
    <lineage>
        <taxon>Eukaryota</taxon>
        <taxon>Viridiplantae</taxon>
        <taxon>Streptophyta</taxon>
        <taxon>Embryophyta</taxon>
        <taxon>Tracheophyta</taxon>
        <taxon>Spermatophyta</taxon>
        <taxon>Magnoliopsida</taxon>
        <taxon>eudicotyledons</taxon>
        <taxon>Gunneridae</taxon>
        <taxon>Pentapetalae</taxon>
        <taxon>asterids</taxon>
        <taxon>lamiids</taxon>
        <taxon>Solanales</taxon>
        <taxon>Convolvulaceae</taxon>
        <taxon>Cuscuteae</taxon>
        <taxon>Cuscuta</taxon>
        <taxon>Cuscuta subgen. Cuscuta</taxon>
    </lineage>
</organism>
<dbReference type="EMBL" id="CAMAPF010001058">
    <property type="protein sequence ID" value="CAH9144010.1"/>
    <property type="molecule type" value="Genomic_DNA"/>
</dbReference>
<feature type="transmembrane region" description="Helical" evidence="1">
    <location>
        <begin position="52"/>
        <end position="70"/>
    </location>
</feature>
<gene>
    <name evidence="2" type="ORF">CEPIT_LOCUS41112</name>
</gene>
<keyword evidence="3" id="KW-1185">Reference proteome</keyword>
<keyword evidence="1" id="KW-1133">Transmembrane helix</keyword>
<dbReference type="AlphaFoldDB" id="A0AAV0G853"/>
<name>A0AAV0G853_9ASTE</name>
<sequence>MVGDIAATVCGFAVAYMHATSVLWAIAMSAHLLALIAAVSLGYFVYAMLRDWKLLGAYTILRLAIVACGIGKHSLTFYAGLVVSISDLAIVVSAYLVPHLVPEYISSSANVELPNMKK</sequence>